<dbReference type="GO" id="GO:0016788">
    <property type="term" value="F:hydrolase activity, acting on ester bonds"/>
    <property type="evidence" value="ECO:0007669"/>
    <property type="project" value="UniProtKB-ARBA"/>
</dbReference>
<organism evidence="2 3">
    <name type="scientific">Epilithonimonas xixisoli</name>
    <dbReference type="NCBI Taxonomy" id="1476462"/>
    <lineage>
        <taxon>Bacteria</taxon>
        <taxon>Pseudomonadati</taxon>
        <taxon>Bacteroidota</taxon>
        <taxon>Flavobacteriia</taxon>
        <taxon>Flavobacteriales</taxon>
        <taxon>Weeksellaceae</taxon>
        <taxon>Chryseobacterium group</taxon>
        <taxon>Epilithonimonas</taxon>
    </lineage>
</organism>
<accession>A0A4R8IAR2</accession>
<keyword evidence="3" id="KW-1185">Reference proteome</keyword>
<reference evidence="2 3" key="1">
    <citation type="submission" date="2019-03" db="EMBL/GenBank/DDBJ databases">
        <title>Genomic Encyclopedia of Type Strains, Phase III (KMG-III): the genomes of soil and plant-associated and newly described type strains.</title>
        <authorList>
            <person name="Whitman W."/>
        </authorList>
    </citation>
    <scope>NUCLEOTIDE SEQUENCE [LARGE SCALE GENOMIC DNA]</scope>
    <source>
        <strain evidence="2 3">CGMCC 1.12802</strain>
    </source>
</reference>
<dbReference type="AlphaFoldDB" id="A0A4R8IAR2"/>
<dbReference type="PROSITE" id="PS51257">
    <property type="entry name" value="PROKAR_LIPOPROTEIN"/>
    <property type="match status" value="1"/>
</dbReference>
<keyword evidence="2" id="KW-0378">Hydrolase</keyword>
<feature type="chain" id="PRO_5020207957" evidence="1">
    <location>
        <begin position="22"/>
        <end position="517"/>
    </location>
</feature>
<dbReference type="SUPFAM" id="SSF52266">
    <property type="entry name" value="SGNH hydrolase"/>
    <property type="match status" value="1"/>
</dbReference>
<name>A0A4R8IAR2_9FLAO</name>
<dbReference type="InterPro" id="IPR036514">
    <property type="entry name" value="SGNH_hydro_sf"/>
</dbReference>
<feature type="signal peptide" evidence="1">
    <location>
        <begin position="1"/>
        <end position="21"/>
    </location>
</feature>
<dbReference type="Proteomes" id="UP000295313">
    <property type="component" value="Unassembled WGS sequence"/>
</dbReference>
<sequence>MKKIFLSSIAASLLFTVSCQNDFENSTEDVVVTSGEADFSKYVALGNSLTAGYRDGALYSSGQAESYPSMLAGQMKLAGGGEFSQPLMPNDVGGFIGLPGFGGRYNLQLVDKKDHTGTVVSQSLSPVQAPAAATLDVIGGAGKSFSNMGVPGAKSFHLITPGYGNVANLPIAAANPYFVRFATSPSTTVLADAMAQSPTFFSLWIGANDVLSYSTNGGTNSQTVGGVTTYTQATDQKDNPNPATYRSNDISDPGLVTVAIKTVLDGLKSKGATKGVIANIPYVTSIPYFTTVPYNPVPLAAASAATLNGNFAMINGALASAGQPKRFMTLTASANNPVLIVDKSLLDISTFLPPQYAMYGQARHATAEDLILLPASSIIGIDPTTGLPPAPTSQMIGGVTIPLADQLVLTKTEAAKVQAATEAYNTAIKGLADSYGLAFVDANAKMKELNSASGIQWDGVKYTAKFVTGGAFSLDGVHPLGRGYAIIANEFLKAINNKYRSNLPMVSPNSYSGVKFP</sequence>
<comment type="caution">
    <text evidence="2">The sequence shown here is derived from an EMBL/GenBank/DDBJ whole genome shotgun (WGS) entry which is preliminary data.</text>
</comment>
<protein>
    <submittedName>
        <fullName evidence="2">GDSL-like lipase/acylhydrolase family protein</fullName>
    </submittedName>
</protein>
<evidence type="ECO:0000313" key="3">
    <source>
        <dbReference type="Proteomes" id="UP000295313"/>
    </source>
</evidence>
<evidence type="ECO:0000256" key="1">
    <source>
        <dbReference type="SAM" id="SignalP"/>
    </source>
</evidence>
<dbReference type="OrthoDB" id="9764164at2"/>
<evidence type="ECO:0000313" key="2">
    <source>
        <dbReference type="EMBL" id="TDX84401.1"/>
    </source>
</evidence>
<keyword evidence="1" id="KW-0732">Signal</keyword>
<dbReference type="Gene3D" id="3.40.50.1110">
    <property type="entry name" value="SGNH hydrolase"/>
    <property type="match status" value="2"/>
</dbReference>
<dbReference type="RefSeq" id="WP_133944416.1">
    <property type="nucleotide sequence ID" value="NZ_SOEO01000002.1"/>
</dbReference>
<proteinExistence type="predicted"/>
<gene>
    <name evidence="2" type="ORF">B0I22_2019</name>
</gene>
<dbReference type="EMBL" id="SOEO01000002">
    <property type="protein sequence ID" value="TDX84401.1"/>
    <property type="molecule type" value="Genomic_DNA"/>
</dbReference>